<dbReference type="Gene3D" id="3.40.50.1170">
    <property type="entry name" value="L-asparaginase, N-terminal domain"/>
    <property type="match status" value="1"/>
</dbReference>
<dbReference type="RefSeq" id="WP_013738896.1">
    <property type="nucleotide sequence ID" value="NC_015436.1"/>
</dbReference>
<evidence type="ECO:0000313" key="4">
    <source>
        <dbReference type="EMBL" id="AEC01500.1"/>
    </source>
</evidence>
<dbReference type="InterPro" id="IPR037152">
    <property type="entry name" value="L-asparaginase_N_sf"/>
</dbReference>
<dbReference type="Pfam" id="PF00710">
    <property type="entry name" value="Asparaginase"/>
    <property type="match status" value="1"/>
</dbReference>
<dbReference type="GO" id="GO:0004067">
    <property type="term" value="F:asparaginase activity"/>
    <property type="evidence" value="ECO:0007669"/>
    <property type="project" value="UniProtKB-UniRule"/>
</dbReference>
<dbReference type="eggNOG" id="COG0252">
    <property type="taxonomic scope" value="Bacteria"/>
</dbReference>
<evidence type="ECO:0000256" key="2">
    <source>
        <dbReference type="PIRSR" id="PIRSR001220-2"/>
    </source>
</evidence>
<reference evidence="4 5" key="2">
    <citation type="journal article" date="2012" name="Stand. Genomic Sci.">
        <title>Complete genome sequence of the termite hindgut bacterium Spirochaeta coccoides type strain (SPN1(T)), reclassification in the genus Sphaerochaeta as Sphaerochaeta coccoides comb. nov. and emendations of the family Spirochaetaceae and the genus Sphaerochaeta.</title>
        <authorList>
            <person name="Abt B."/>
            <person name="Han C."/>
            <person name="Scheuner C."/>
            <person name="Lu M."/>
            <person name="Lapidus A."/>
            <person name="Nolan M."/>
            <person name="Lucas S."/>
            <person name="Hammon N."/>
            <person name="Deshpande S."/>
            <person name="Cheng J.F."/>
            <person name="Tapia R."/>
            <person name="Goodwin L.A."/>
            <person name="Pitluck S."/>
            <person name="Liolios K."/>
            <person name="Pagani I."/>
            <person name="Ivanova N."/>
            <person name="Mavromatis K."/>
            <person name="Mikhailova N."/>
            <person name="Huntemann M."/>
            <person name="Pati A."/>
            <person name="Chen A."/>
            <person name="Palaniappan K."/>
            <person name="Land M."/>
            <person name="Hauser L."/>
            <person name="Brambilla E.M."/>
            <person name="Rohde M."/>
            <person name="Spring S."/>
            <person name="Gronow S."/>
            <person name="Goker M."/>
            <person name="Woyke T."/>
            <person name="Bristow J."/>
            <person name="Eisen J.A."/>
            <person name="Markowitz V."/>
            <person name="Hugenholtz P."/>
            <person name="Kyrpides N.C."/>
            <person name="Klenk H.P."/>
            <person name="Detter J.C."/>
        </authorList>
    </citation>
    <scope>NUCLEOTIDE SEQUENCE [LARGE SCALE GENOMIC DNA]</scope>
    <source>
        <strain evidence="5">ATCC BAA-1237 / DSM 17374 / SPN1</strain>
    </source>
</reference>
<feature type="active site" description="O-isoaspartyl threonine intermediate" evidence="1">
    <location>
        <position position="14"/>
    </location>
</feature>
<dbReference type="InterPro" id="IPR036152">
    <property type="entry name" value="Asp/glu_Ase-like_sf"/>
</dbReference>
<dbReference type="KEGG" id="scc:Spico_0270"/>
<dbReference type="SUPFAM" id="SSF53774">
    <property type="entry name" value="Glutaminase/Asparaginase"/>
    <property type="match status" value="1"/>
</dbReference>
<dbReference type="PIRSF" id="PIRSF500176">
    <property type="entry name" value="L_ASNase"/>
    <property type="match status" value="1"/>
</dbReference>
<dbReference type="STRING" id="760011.Spico_0270"/>
<dbReference type="OrthoDB" id="9788068at2"/>
<dbReference type="EMBL" id="CP002659">
    <property type="protein sequence ID" value="AEC01500.1"/>
    <property type="molecule type" value="Genomic_DNA"/>
</dbReference>
<organism evidence="4 5">
    <name type="scientific">Parasphaerochaeta coccoides (strain ATCC BAA-1237 / DSM 17374 / SPN1)</name>
    <name type="common">Sphaerochaeta coccoides</name>
    <dbReference type="NCBI Taxonomy" id="760011"/>
    <lineage>
        <taxon>Bacteria</taxon>
        <taxon>Pseudomonadati</taxon>
        <taxon>Spirochaetota</taxon>
        <taxon>Spirochaetia</taxon>
        <taxon>Spirochaetales</taxon>
        <taxon>Sphaerochaetaceae</taxon>
        <taxon>Parasphaerochaeta</taxon>
    </lineage>
</organism>
<gene>
    <name evidence="4" type="ordered locus">Spico_0270</name>
</gene>
<evidence type="ECO:0000313" key="5">
    <source>
        <dbReference type="Proteomes" id="UP000007939"/>
    </source>
</evidence>
<feature type="binding site" evidence="2">
    <location>
        <position position="56"/>
    </location>
    <ligand>
        <name>substrate</name>
    </ligand>
</feature>
<evidence type="ECO:0000256" key="1">
    <source>
        <dbReference type="PIRSR" id="PIRSR001220-1"/>
    </source>
</evidence>
<keyword evidence="5" id="KW-1185">Reference proteome</keyword>
<dbReference type="PIRSF" id="PIRSF001220">
    <property type="entry name" value="L-ASNase_gatD"/>
    <property type="match status" value="1"/>
</dbReference>
<dbReference type="Proteomes" id="UP000007939">
    <property type="component" value="Chromosome"/>
</dbReference>
<dbReference type="PRINTS" id="PR00139">
    <property type="entry name" value="ASNGLNASE"/>
</dbReference>
<name>F4GH25_PARC1</name>
<dbReference type="InterPro" id="IPR027474">
    <property type="entry name" value="L-asparaginase_N"/>
</dbReference>
<dbReference type="PANTHER" id="PTHR11707:SF28">
    <property type="entry name" value="60 KDA LYSOPHOSPHOLIPASE"/>
    <property type="match status" value="1"/>
</dbReference>
<dbReference type="PANTHER" id="PTHR11707">
    <property type="entry name" value="L-ASPARAGINASE"/>
    <property type="match status" value="1"/>
</dbReference>
<dbReference type="HOGENOM" id="CLU_019134_4_2_12"/>
<proteinExistence type="predicted"/>
<feature type="domain" description="L-asparaginase N-terminal" evidence="3">
    <location>
        <begin position="7"/>
        <end position="162"/>
    </location>
</feature>
<accession>F4GH25</accession>
<feature type="binding site" evidence="2">
    <location>
        <begin position="85"/>
        <end position="86"/>
    </location>
    <ligand>
        <name>substrate</name>
    </ligand>
</feature>
<reference evidence="5" key="1">
    <citation type="submission" date="2011-04" db="EMBL/GenBank/DDBJ databases">
        <title>The complete genome of Spirochaeta coccoides DSM 17374.</title>
        <authorList>
            <person name="Lucas S."/>
            <person name="Copeland A."/>
            <person name="Lapidus A."/>
            <person name="Bruce D."/>
            <person name="Goodwin L."/>
            <person name="Pitluck S."/>
            <person name="Peters L."/>
            <person name="Kyrpides N."/>
            <person name="Mavromatis K."/>
            <person name="Pagani I."/>
            <person name="Ivanova N."/>
            <person name="Ovchinnikova G."/>
            <person name="Lu M."/>
            <person name="Detter J.C."/>
            <person name="Tapia R."/>
            <person name="Han C."/>
            <person name="Land M."/>
            <person name="Hauser L."/>
            <person name="Markowitz V."/>
            <person name="Cheng J.-F."/>
            <person name="Hugenholtz P."/>
            <person name="Woyke T."/>
            <person name="Wu D."/>
            <person name="Spring S."/>
            <person name="Schroeder M."/>
            <person name="Brambilla E."/>
            <person name="Klenk H.-P."/>
            <person name="Eisen J.A."/>
        </authorList>
    </citation>
    <scope>NUCLEOTIDE SEQUENCE [LARGE SCALE GENOMIC DNA]</scope>
    <source>
        <strain evidence="5">ATCC BAA-1237 / DSM 17374 / SPN1</strain>
    </source>
</reference>
<evidence type="ECO:0000259" key="3">
    <source>
        <dbReference type="Pfam" id="PF00710"/>
    </source>
</evidence>
<sequence length="168" mass="18280">MKDSRMRIITTGGTFDKQYDAITGELTFRSSQLPRLLLEARCTLETHLVGPVAVDSLVMTEEQRNEIARECSQSPENMVVVIHGTDTMIATATIVARTLGPGDQHVVVFTGAMIPYSLEGSDAAFNLGSAMTAAQVLTPGVYICMSGRVFTWDDCVKNKTKGIFETLT</sequence>
<protein>
    <submittedName>
        <fullName evidence="4">Asparaginase/glutaminase</fullName>
    </submittedName>
</protein>
<dbReference type="PROSITE" id="PS51732">
    <property type="entry name" value="ASN_GLN_ASE_3"/>
    <property type="match status" value="1"/>
</dbReference>
<dbReference type="AlphaFoldDB" id="F4GH25"/>
<dbReference type="InterPro" id="IPR006034">
    <property type="entry name" value="Asparaginase/glutaminase-like"/>
</dbReference>